<keyword evidence="1" id="KW-1133">Transmembrane helix</keyword>
<feature type="transmembrane region" description="Helical" evidence="1">
    <location>
        <begin position="12"/>
        <end position="28"/>
    </location>
</feature>
<protein>
    <submittedName>
        <fullName evidence="2">Uncharacterized protein</fullName>
    </submittedName>
</protein>
<evidence type="ECO:0000313" key="2">
    <source>
        <dbReference type="EMBL" id="MFC4262366.1"/>
    </source>
</evidence>
<keyword evidence="1" id="KW-0812">Transmembrane</keyword>
<keyword evidence="3" id="KW-1185">Reference proteome</keyword>
<organism evidence="2 3">
    <name type="scientific">Ferruginibacter yonginensis</name>
    <dbReference type="NCBI Taxonomy" id="1310416"/>
    <lineage>
        <taxon>Bacteria</taxon>
        <taxon>Pseudomonadati</taxon>
        <taxon>Bacteroidota</taxon>
        <taxon>Chitinophagia</taxon>
        <taxon>Chitinophagales</taxon>
        <taxon>Chitinophagaceae</taxon>
        <taxon>Ferruginibacter</taxon>
    </lineage>
</organism>
<accession>A0ABV8QQ99</accession>
<evidence type="ECO:0000256" key="1">
    <source>
        <dbReference type="SAM" id="Phobius"/>
    </source>
</evidence>
<sequence length="72" mass="8585">MKQFIQNNIVTIKIMGAIFWIIFTVFLWEKAITSTLKKDYFFALILSGFSIVKMFDVYFFVRTHHNNNSIDQ</sequence>
<dbReference type="EMBL" id="JBHSCZ010000001">
    <property type="protein sequence ID" value="MFC4262366.1"/>
    <property type="molecule type" value="Genomic_DNA"/>
</dbReference>
<reference evidence="3" key="1">
    <citation type="journal article" date="2019" name="Int. J. Syst. Evol. Microbiol.">
        <title>The Global Catalogue of Microorganisms (GCM) 10K type strain sequencing project: providing services to taxonomists for standard genome sequencing and annotation.</title>
        <authorList>
            <consortium name="The Broad Institute Genomics Platform"/>
            <consortium name="The Broad Institute Genome Sequencing Center for Infectious Disease"/>
            <person name="Wu L."/>
            <person name="Ma J."/>
        </authorList>
    </citation>
    <scope>NUCLEOTIDE SEQUENCE [LARGE SCALE GENOMIC DNA]</scope>
    <source>
        <strain evidence="3">CECT 8289</strain>
    </source>
</reference>
<proteinExistence type="predicted"/>
<keyword evidence="1" id="KW-0472">Membrane</keyword>
<comment type="caution">
    <text evidence="2">The sequence shown here is derived from an EMBL/GenBank/DDBJ whole genome shotgun (WGS) entry which is preliminary data.</text>
</comment>
<dbReference type="RefSeq" id="WP_379707725.1">
    <property type="nucleotide sequence ID" value="NZ_JBHSCZ010000001.1"/>
</dbReference>
<evidence type="ECO:0000313" key="3">
    <source>
        <dbReference type="Proteomes" id="UP001595907"/>
    </source>
</evidence>
<dbReference type="Proteomes" id="UP001595907">
    <property type="component" value="Unassembled WGS sequence"/>
</dbReference>
<name>A0ABV8QQ99_9BACT</name>
<gene>
    <name evidence="2" type="ORF">ACFOWM_05730</name>
</gene>
<feature type="transmembrane region" description="Helical" evidence="1">
    <location>
        <begin position="40"/>
        <end position="61"/>
    </location>
</feature>